<accession>E6U242</accession>
<dbReference type="KEGG" id="bco:Bcell_2159"/>
<dbReference type="HOGENOM" id="CLU_063820_0_0_9"/>
<evidence type="ECO:0000313" key="2">
    <source>
        <dbReference type="Proteomes" id="UP000001401"/>
    </source>
</evidence>
<gene>
    <name evidence="1" type="ordered locus">Bcell_2159</name>
</gene>
<dbReference type="InterPro" id="IPR027417">
    <property type="entry name" value="P-loop_NTPase"/>
</dbReference>
<proteinExistence type="predicted"/>
<dbReference type="eggNOG" id="COG3911">
    <property type="taxonomic scope" value="Bacteria"/>
</dbReference>
<evidence type="ECO:0000313" key="1">
    <source>
        <dbReference type="EMBL" id="ADU30420.1"/>
    </source>
</evidence>
<keyword evidence="2" id="KW-1185">Reference proteome</keyword>
<dbReference type="EMBL" id="CP002394">
    <property type="protein sequence ID" value="ADU30420.1"/>
    <property type="molecule type" value="Genomic_DNA"/>
</dbReference>
<dbReference type="SUPFAM" id="SSF52540">
    <property type="entry name" value="P-loop containing nucleoside triphosphate hydrolases"/>
    <property type="match status" value="2"/>
</dbReference>
<sequence length="362" mass="40972">MDEVEGGRLLKTFINGHTSEGFFSLLNQFWSDYKIYVVSGATSKSRSKLLSEVASELRHKTNVEILLHPNDGETVDGIVLKDKKALLISDNGPLYPSSRYYGLIDHVINLNDCFTTNNHYSLAEVKKLMNEVDGHRFQAYKSFAKGREIHEKKESIYLSAMNFKAADEAADEIMNEWITRISVPEENPIVTQRFFGAATAFGPINYINDITADVNNRIIIKGRSGSGKSTLMRKIGDAAEKKDVTVHYYPCALDPNSLDMIIIPALSFAIVDGTAPHIINAERDGDRILDMFTRCIDPIIEEDNDELLDQITYDYKKTMKQGTEHLHNLINVEENIENILMENVDEKKLMVNKVHIIDLINE</sequence>
<protein>
    <submittedName>
        <fullName evidence="1">Uncharacterized protein</fullName>
    </submittedName>
</protein>
<reference evidence="1" key="1">
    <citation type="submission" date="2010-12" db="EMBL/GenBank/DDBJ databases">
        <title>Complete sequence of Bacillus cellulosilyticus DSM 2522.</title>
        <authorList>
            <consortium name="US DOE Joint Genome Institute"/>
            <person name="Lucas S."/>
            <person name="Copeland A."/>
            <person name="Lapidus A."/>
            <person name="Cheng J.-F."/>
            <person name="Bruce D."/>
            <person name="Goodwin L."/>
            <person name="Pitluck S."/>
            <person name="Chertkov O."/>
            <person name="Detter J.C."/>
            <person name="Han C."/>
            <person name="Tapia R."/>
            <person name="Land M."/>
            <person name="Hauser L."/>
            <person name="Jeffries C."/>
            <person name="Kyrpides N."/>
            <person name="Ivanova N."/>
            <person name="Mikhailova N."/>
            <person name="Brumm P."/>
            <person name="Mead D."/>
            <person name="Woyke T."/>
        </authorList>
    </citation>
    <scope>NUCLEOTIDE SEQUENCE [LARGE SCALE GENOMIC DNA]</scope>
    <source>
        <strain evidence="1">DSM 2522</strain>
    </source>
</reference>
<name>E6U242_EVAC2</name>
<dbReference type="Gene3D" id="3.40.50.300">
    <property type="entry name" value="P-loop containing nucleotide triphosphate hydrolases"/>
    <property type="match status" value="1"/>
</dbReference>
<dbReference type="AlphaFoldDB" id="E6U242"/>
<organism evidence="1 2">
    <name type="scientific">Evansella cellulosilytica (strain ATCC 21833 / DSM 2522 / FERM P-1141 / JCM 9156 / N-4)</name>
    <name type="common">Bacillus cellulosilyticus</name>
    <dbReference type="NCBI Taxonomy" id="649639"/>
    <lineage>
        <taxon>Bacteria</taxon>
        <taxon>Bacillati</taxon>
        <taxon>Bacillota</taxon>
        <taxon>Bacilli</taxon>
        <taxon>Bacillales</taxon>
        <taxon>Bacillaceae</taxon>
        <taxon>Evansella</taxon>
    </lineage>
</organism>
<dbReference type="Proteomes" id="UP000001401">
    <property type="component" value="Chromosome"/>
</dbReference>
<dbReference type="STRING" id="649639.Bcell_2159"/>